<evidence type="ECO:0000313" key="3">
    <source>
        <dbReference type="Ensembl" id="ENSACAP00000036220.1"/>
    </source>
</evidence>
<proteinExistence type="predicted"/>
<reference evidence="3" key="1">
    <citation type="submission" date="2009-12" db="EMBL/GenBank/DDBJ databases">
        <title>The Genome Sequence of Anolis carolinensis (Green Anole Lizard).</title>
        <authorList>
            <consortium name="The Genome Sequencing Platform"/>
            <person name="Di Palma F."/>
            <person name="Alfoldi J."/>
            <person name="Heiman D."/>
            <person name="Young S."/>
            <person name="Grabherr M."/>
            <person name="Johnson J."/>
            <person name="Lander E.S."/>
            <person name="Lindblad-Toh K."/>
        </authorList>
    </citation>
    <scope>NUCLEOTIDE SEQUENCE [LARGE SCALE GENOMIC DNA]</scope>
    <source>
        <strain evidence="3">JBL SC #1</strain>
    </source>
</reference>
<reference evidence="3" key="2">
    <citation type="submission" date="2025-08" db="UniProtKB">
        <authorList>
            <consortium name="Ensembl"/>
        </authorList>
    </citation>
    <scope>IDENTIFICATION</scope>
</reference>
<dbReference type="PANTHER" id="PTHR22834:SF17">
    <property type="entry name" value="RHO GUANINE NUCLEOTIDE EXCHANGE FACTOR 38"/>
    <property type="match status" value="1"/>
</dbReference>
<name>A0A803TLY0_ANOCA</name>
<evidence type="ECO:0000259" key="2">
    <source>
        <dbReference type="PROSITE" id="PS50010"/>
    </source>
</evidence>
<organism evidence="3 4">
    <name type="scientific">Anolis carolinensis</name>
    <name type="common">Green anole</name>
    <name type="synonym">American chameleon</name>
    <dbReference type="NCBI Taxonomy" id="28377"/>
    <lineage>
        <taxon>Eukaryota</taxon>
        <taxon>Metazoa</taxon>
        <taxon>Chordata</taxon>
        <taxon>Craniata</taxon>
        <taxon>Vertebrata</taxon>
        <taxon>Euteleostomi</taxon>
        <taxon>Lepidosauria</taxon>
        <taxon>Squamata</taxon>
        <taxon>Bifurcata</taxon>
        <taxon>Unidentata</taxon>
        <taxon>Episquamata</taxon>
        <taxon>Toxicofera</taxon>
        <taxon>Iguania</taxon>
        <taxon>Dactyloidae</taxon>
        <taxon>Anolis</taxon>
    </lineage>
</organism>
<dbReference type="PROSITE" id="PS50010">
    <property type="entry name" value="DH_2"/>
    <property type="match status" value="1"/>
</dbReference>
<protein>
    <recommendedName>
        <fullName evidence="2">DH domain-containing protein</fullName>
    </recommendedName>
</protein>
<keyword evidence="4" id="KW-1185">Reference proteome</keyword>
<feature type="compositionally biased region" description="Basic and acidic residues" evidence="1">
    <location>
        <begin position="56"/>
        <end position="69"/>
    </location>
</feature>
<dbReference type="InterPro" id="IPR035899">
    <property type="entry name" value="DBL_dom_sf"/>
</dbReference>
<reference evidence="3" key="3">
    <citation type="submission" date="2025-09" db="UniProtKB">
        <authorList>
            <consortium name="Ensembl"/>
        </authorList>
    </citation>
    <scope>IDENTIFICATION</scope>
</reference>
<dbReference type="Proteomes" id="UP000001646">
    <property type="component" value="Unplaced"/>
</dbReference>
<accession>A0A803TLY0</accession>
<dbReference type="AlphaFoldDB" id="A0A803TLY0"/>
<dbReference type="InterPro" id="IPR051492">
    <property type="entry name" value="Dynamin-Rho_GEF"/>
</dbReference>
<feature type="compositionally biased region" description="Polar residues" evidence="1">
    <location>
        <begin position="38"/>
        <end position="55"/>
    </location>
</feature>
<evidence type="ECO:0000313" key="4">
    <source>
        <dbReference type="Proteomes" id="UP000001646"/>
    </source>
</evidence>
<feature type="region of interest" description="Disordered" evidence="1">
    <location>
        <begin position="34"/>
        <end position="86"/>
    </location>
</feature>
<dbReference type="GeneTree" id="ENSGT00950000183088"/>
<dbReference type="GO" id="GO:0005085">
    <property type="term" value="F:guanyl-nucleotide exchange factor activity"/>
    <property type="evidence" value="ECO:0007669"/>
    <property type="project" value="InterPro"/>
</dbReference>
<dbReference type="InterPro" id="IPR000219">
    <property type="entry name" value="DH_dom"/>
</dbReference>
<dbReference type="PANTHER" id="PTHR22834">
    <property type="entry name" value="NUCLEAR FUSION PROTEIN FUS2"/>
    <property type="match status" value="1"/>
</dbReference>
<dbReference type="Ensembl" id="ENSACAT00000048637.1">
    <property type="protein sequence ID" value="ENSACAP00000036220.1"/>
    <property type="gene ID" value="ENSACAG00000039073.1"/>
</dbReference>
<evidence type="ECO:0000256" key="1">
    <source>
        <dbReference type="SAM" id="MobiDB-lite"/>
    </source>
</evidence>
<feature type="domain" description="DH" evidence="2">
    <location>
        <begin position="98"/>
        <end position="168"/>
    </location>
</feature>
<sequence length="168" mass="19387">METKDPSHGKESTGAKKKNLTFLSHRLYMLERRKTDTVVESNASGDHNSSGTLRRSQSDRTEYSQKLQEKMAPQAGSSGPIGSPLENEEELNRRMMARRQKIIAEMVQTERDYLNDLELCIRIVVEPLRKKQVRKFWVVRMGQVSLCLAKIRNNDQTDMKEVHASPWL</sequence>
<dbReference type="Gene3D" id="1.20.900.10">
    <property type="entry name" value="Dbl homology (DH) domain"/>
    <property type="match status" value="1"/>
</dbReference>
<dbReference type="SUPFAM" id="SSF48065">
    <property type="entry name" value="DBL homology domain (DH-domain)"/>
    <property type="match status" value="1"/>
</dbReference>